<feature type="transmembrane region" description="Helical" evidence="1">
    <location>
        <begin position="285"/>
        <end position="303"/>
    </location>
</feature>
<name>A0ABT4ZIM5_9RHOB</name>
<evidence type="ECO:0000259" key="2">
    <source>
        <dbReference type="Pfam" id="PF00892"/>
    </source>
</evidence>
<evidence type="ECO:0000313" key="4">
    <source>
        <dbReference type="Proteomes" id="UP001165641"/>
    </source>
</evidence>
<keyword evidence="1" id="KW-0472">Membrane</keyword>
<feature type="transmembrane region" description="Helical" evidence="1">
    <location>
        <begin position="148"/>
        <end position="165"/>
    </location>
</feature>
<dbReference type="InterPro" id="IPR000620">
    <property type="entry name" value="EamA_dom"/>
</dbReference>
<feature type="transmembrane region" description="Helical" evidence="1">
    <location>
        <begin position="263"/>
        <end position="279"/>
    </location>
</feature>
<organism evidence="3 4">
    <name type="scientific">Paracoccus onchidii</name>
    <dbReference type="NCBI Taxonomy" id="3017813"/>
    <lineage>
        <taxon>Bacteria</taxon>
        <taxon>Pseudomonadati</taxon>
        <taxon>Pseudomonadota</taxon>
        <taxon>Alphaproteobacteria</taxon>
        <taxon>Rhodobacterales</taxon>
        <taxon>Paracoccaceae</taxon>
        <taxon>Paracoccus</taxon>
    </lineage>
</organism>
<dbReference type="Pfam" id="PF00892">
    <property type="entry name" value="EamA"/>
    <property type="match status" value="2"/>
</dbReference>
<feature type="transmembrane region" description="Helical" evidence="1">
    <location>
        <begin position="122"/>
        <end position="139"/>
    </location>
</feature>
<feature type="transmembrane region" description="Helical" evidence="1">
    <location>
        <begin position="98"/>
        <end position="116"/>
    </location>
</feature>
<proteinExistence type="predicted"/>
<keyword evidence="4" id="KW-1185">Reference proteome</keyword>
<feature type="domain" description="EamA" evidence="2">
    <location>
        <begin position="171"/>
        <end position="301"/>
    </location>
</feature>
<feature type="transmembrane region" description="Helical" evidence="1">
    <location>
        <begin position="231"/>
        <end position="251"/>
    </location>
</feature>
<keyword evidence="1" id="KW-1133">Transmembrane helix</keyword>
<comment type="caution">
    <text evidence="3">The sequence shown here is derived from an EMBL/GenBank/DDBJ whole genome shotgun (WGS) entry which is preliminary data.</text>
</comment>
<reference evidence="3" key="1">
    <citation type="submission" date="2022-12" db="EMBL/GenBank/DDBJ databases">
        <title>Paracoccus onchidii sp. nov., isolated from a marine invertebrate from the South China Sea.</title>
        <authorList>
            <person name="Xu S."/>
            <person name="Liu Z."/>
            <person name="Xu Y."/>
        </authorList>
    </citation>
    <scope>NUCLEOTIDE SEQUENCE</scope>
    <source>
        <strain evidence="3">Z330</strain>
    </source>
</reference>
<feature type="domain" description="EamA" evidence="2">
    <location>
        <begin position="29"/>
        <end position="162"/>
    </location>
</feature>
<dbReference type="EMBL" id="JAQBIE010000018">
    <property type="protein sequence ID" value="MDB6178590.1"/>
    <property type="molecule type" value="Genomic_DNA"/>
</dbReference>
<dbReference type="RefSeq" id="WP_271889710.1">
    <property type="nucleotide sequence ID" value="NZ_JAQBIE010000018.1"/>
</dbReference>
<feature type="transmembrane region" description="Helical" evidence="1">
    <location>
        <begin position="57"/>
        <end position="77"/>
    </location>
</feature>
<protein>
    <submittedName>
        <fullName evidence="3">DMT family transporter</fullName>
    </submittedName>
</protein>
<dbReference type="Gene3D" id="1.10.3730.20">
    <property type="match status" value="1"/>
</dbReference>
<sequence length="311" mass="33457">MRAPLLSPLRRVSPASVTPQPHAPGDNLRGALLMTLSMIGFGCNDAAMKFATQDMPLYQAIAMRGLAMMVVLWILAWREGGLTWRLPQGARWLMILRAIGEVGSTLLFLNALQVMAIGDLSAVMQSLPLVVMLAAALFFKERLGPRRLGAVFVGLVGVMVILRPGSGTFGIWAFVALGAVLLMVLRDMVTKLFGPDMSSTTIAFYAAFAVTVMGGVLCVGQGVIWPNLSHVLLILLASGFLTMGYVTGVSAMRVGEVSYVAPFRYTSLIVAIAAGLVVFGEWPDLWTWLGAGLVVAAGVYVIWREAQLEKR</sequence>
<dbReference type="SUPFAM" id="SSF103481">
    <property type="entry name" value="Multidrug resistance efflux transporter EmrE"/>
    <property type="match status" value="2"/>
</dbReference>
<dbReference type="PANTHER" id="PTHR22911:SF103">
    <property type="entry name" value="BLR2811 PROTEIN"/>
    <property type="match status" value="1"/>
</dbReference>
<dbReference type="PANTHER" id="PTHR22911">
    <property type="entry name" value="ACYL-MALONYL CONDENSING ENZYME-RELATED"/>
    <property type="match status" value="1"/>
</dbReference>
<feature type="transmembrane region" description="Helical" evidence="1">
    <location>
        <begin position="171"/>
        <end position="189"/>
    </location>
</feature>
<dbReference type="InterPro" id="IPR037185">
    <property type="entry name" value="EmrE-like"/>
</dbReference>
<keyword evidence="1" id="KW-0812">Transmembrane</keyword>
<evidence type="ECO:0000256" key="1">
    <source>
        <dbReference type="SAM" id="Phobius"/>
    </source>
</evidence>
<accession>A0ABT4ZIM5</accession>
<gene>
    <name evidence="3" type="ORF">PAF17_13900</name>
</gene>
<feature type="transmembrane region" description="Helical" evidence="1">
    <location>
        <begin position="201"/>
        <end position="225"/>
    </location>
</feature>
<evidence type="ECO:0000313" key="3">
    <source>
        <dbReference type="EMBL" id="MDB6178590.1"/>
    </source>
</evidence>
<dbReference type="Proteomes" id="UP001165641">
    <property type="component" value="Unassembled WGS sequence"/>
</dbReference>